<keyword evidence="3" id="KW-1185">Reference proteome</keyword>
<dbReference type="CDD" id="cd09871">
    <property type="entry name" value="PIN_MtVapC28-VapC30-like"/>
    <property type="match status" value="1"/>
</dbReference>
<protein>
    <submittedName>
        <fullName evidence="2">PIN domain-containing protein</fullName>
    </submittedName>
</protein>
<dbReference type="EMBL" id="NPEU01000127">
    <property type="protein sequence ID" value="RAI38418.1"/>
    <property type="molecule type" value="Genomic_DNA"/>
</dbReference>
<reference evidence="2 3" key="1">
    <citation type="submission" date="2017-07" db="EMBL/GenBank/DDBJ databases">
        <title>Draft Genome Sequences of Select Purple Nonsulfur Bacteria.</title>
        <authorList>
            <person name="Lasarre B."/>
            <person name="Mckinlay J.B."/>
        </authorList>
    </citation>
    <scope>NUCLEOTIDE SEQUENCE [LARGE SCALE GENOMIC DNA]</scope>
    <source>
        <strain evidence="2 3">DSM 11907</strain>
    </source>
</reference>
<sequence>MFVDACAIVSMMAGDDDADSYEAALADATAPVTSALAAWEAIMVLARPDQLNCRYRDAEGAVMEWLDARGIALTETTSPRRVLAHAVAVAEKHGIGRRALSNFDCFHYAYAKDAGRQLLTRDKLLRETDVETRP</sequence>
<dbReference type="Gene3D" id="3.40.50.1010">
    <property type="entry name" value="5'-nuclease"/>
    <property type="match status" value="1"/>
</dbReference>
<gene>
    <name evidence="2" type="ORF">CH338_12790</name>
</gene>
<name>A0A327KSQ4_9BRAD</name>
<dbReference type="Proteomes" id="UP000248863">
    <property type="component" value="Unassembled WGS sequence"/>
</dbReference>
<dbReference type="OrthoDB" id="32625at2"/>
<dbReference type="InterPro" id="IPR002716">
    <property type="entry name" value="PIN_dom"/>
</dbReference>
<evidence type="ECO:0000313" key="2">
    <source>
        <dbReference type="EMBL" id="RAI38418.1"/>
    </source>
</evidence>
<dbReference type="RefSeq" id="WP_111357556.1">
    <property type="nucleotide sequence ID" value="NZ_NHSK01000091.1"/>
</dbReference>
<proteinExistence type="predicted"/>
<organism evidence="2 3">
    <name type="scientific">Rhodoplanes elegans</name>
    <dbReference type="NCBI Taxonomy" id="29408"/>
    <lineage>
        <taxon>Bacteria</taxon>
        <taxon>Pseudomonadati</taxon>
        <taxon>Pseudomonadota</taxon>
        <taxon>Alphaproteobacteria</taxon>
        <taxon>Hyphomicrobiales</taxon>
        <taxon>Nitrobacteraceae</taxon>
        <taxon>Rhodoplanes</taxon>
    </lineage>
</organism>
<accession>A0A327KSQ4</accession>
<dbReference type="SUPFAM" id="SSF88723">
    <property type="entry name" value="PIN domain-like"/>
    <property type="match status" value="1"/>
</dbReference>
<dbReference type="AlphaFoldDB" id="A0A327KSQ4"/>
<dbReference type="Pfam" id="PF01850">
    <property type="entry name" value="PIN"/>
    <property type="match status" value="1"/>
</dbReference>
<comment type="caution">
    <text evidence="2">The sequence shown here is derived from an EMBL/GenBank/DDBJ whole genome shotgun (WGS) entry which is preliminary data.</text>
</comment>
<dbReference type="InterPro" id="IPR029060">
    <property type="entry name" value="PIN-like_dom_sf"/>
</dbReference>
<evidence type="ECO:0000313" key="3">
    <source>
        <dbReference type="Proteomes" id="UP000248863"/>
    </source>
</evidence>
<evidence type="ECO:0000259" key="1">
    <source>
        <dbReference type="Pfam" id="PF01850"/>
    </source>
</evidence>
<feature type="domain" description="PIN" evidence="1">
    <location>
        <begin position="1"/>
        <end position="129"/>
    </location>
</feature>